<accession>A0A060BYW0</accession>
<evidence type="ECO:0000313" key="1">
    <source>
        <dbReference type="EMBL" id="AIA88149.1"/>
    </source>
</evidence>
<dbReference type="EMBL" id="KF120869">
    <property type="protein sequence ID" value="AIA88149.1"/>
    <property type="molecule type" value="Genomic_DNA"/>
</dbReference>
<reference evidence="1" key="1">
    <citation type="journal article" date="2013" name="Environ. Microbiol.">
        <title>Seasonally variable intestinal metagenomes of the red palm weevil (Rhynchophorus ferrugineus).</title>
        <authorList>
            <person name="Jia S."/>
            <person name="Zhang X."/>
            <person name="Zhang G."/>
            <person name="Yin A."/>
            <person name="Zhang S."/>
            <person name="Li F."/>
            <person name="Wang L."/>
            <person name="Zhao D."/>
            <person name="Yun Q."/>
            <person name="Tala"/>
            <person name="Wang J."/>
            <person name="Sun G."/>
            <person name="Baabdullah M."/>
            <person name="Yu X."/>
            <person name="Hu S."/>
            <person name="Al-Mssallem I.S."/>
            <person name="Yu J."/>
        </authorList>
    </citation>
    <scope>NUCLEOTIDE SEQUENCE</scope>
</reference>
<sequence length="160" mass="17212">QAGAILELLRLLREAPGELQVESGDASALKDTRYLILLDSDTALNVDAARRLVGGMLHPLNRPVVDPERRVVTSGYGILQPGIGVSLRDASRTTFSRLFAGGGGTDPYGATAGELYHDLFDRASFNGKGIMDVEAAYLCLEGRFPQRRVLSHDLLEGGCL</sequence>
<name>A0A060BYW0_9BACT</name>
<feature type="non-terminal residue" evidence="1">
    <location>
        <position position="1"/>
    </location>
</feature>
<protein>
    <submittedName>
        <fullName evidence="1">CAZy families GH94|GT84 protein</fullName>
    </submittedName>
</protein>
<proteinExistence type="predicted"/>
<organism evidence="1">
    <name type="scientific">uncultured Desulfomicrobium sp</name>
    <dbReference type="NCBI Taxonomy" id="348146"/>
    <lineage>
        <taxon>Bacteria</taxon>
        <taxon>Pseudomonadati</taxon>
        <taxon>Thermodesulfobacteriota</taxon>
        <taxon>Desulfovibrionia</taxon>
        <taxon>Desulfovibrionales</taxon>
        <taxon>Desulfomicrobiaceae</taxon>
        <taxon>Desulfomicrobium</taxon>
        <taxon>environmental samples</taxon>
    </lineage>
</organism>
<dbReference type="AlphaFoldDB" id="A0A060BYW0"/>
<feature type="non-terminal residue" evidence="1">
    <location>
        <position position="160"/>
    </location>
</feature>